<keyword evidence="2" id="KW-1185">Reference proteome</keyword>
<evidence type="ECO:0000313" key="2">
    <source>
        <dbReference type="Proteomes" id="UP001148662"/>
    </source>
</evidence>
<name>A0ACC1RV29_9APHY</name>
<organism evidence="1 2">
    <name type="scientific">Phlebia brevispora</name>
    <dbReference type="NCBI Taxonomy" id="194682"/>
    <lineage>
        <taxon>Eukaryota</taxon>
        <taxon>Fungi</taxon>
        <taxon>Dikarya</taxon>
        <taxon>Basidiomycota</taxon>
        <taxon>Agaricomycotina</taxon>
        <taxon>Agaricomycetes</taxon>
        <taxon>Polyporales</taxon>
        <taxon>Meruliaceae</taxon>
        <taxon>Phlebia</taxon>
    </lineage>
</organism>
<gene>
    <name evidence="1" type="ORF">NM688_g8271</name>
</gene>
<reference evidence="1" key="1">
    <citation type="submission" date="2022-07" db="EMBL/GenBank/DDBJ databases">
        <title>Genome Sequence of Phlebia brevispora.</title>
        <authorList>
            <person name="Buettner E."/>
        </authorList>
    </citation>
    <scope>NUCLEOTIDE SEQUENCE</scope>
    <source>
        <strain evidence="1">MPL23</strain>
    </source>
</reference>
<dbReference type="Proteomes" id="UP001148662">
    <property type="component" value="Unassembled WGS sequence"/>
</dbReference>
<comment type="caution">
    <text evidence="1">The sequence shown here is derived from an EMBL/GenBank/DDBJ whole genome shotgun (WGS) entry which is preliminary data.</text>
</comment>
<sequence>MLLCDLGAGGLTVASQIYHRFRAAGKPLKEDDIVVLDAADYHYYQPGWTLVGSGLKQKTETRKPLESVIPSFLAHIKENVKAFAPESSSVTTTSGRKIGYESLIVATGLQINWGNIQGLPKALADPASGVSSIYSYDTCDKVWRDIDTLRSGHAVFTQPSVTSVQPPQKIMWMAWDRYQRTGRGDQIKVDFYTGMPTMFSVKKYSDALNELRIQRGVGGYFEHDLASIDVGNRKATFKKPDGSTVDVDYTILHVVPKMGPPDVIKASALADEVGWIAVDKDTLRSTKFGNVWAIGDCSSLPTSKTAAAITAQAPVLTENFFSVVDTGKVSSAKYDGYTSCPLLTGYGQLMLAEFKYGGAPKETFASVPFLGDQKVPRRLFYHFKKDLFPWAYWNYMLQGKWFGSSGFFRPRFPTTPQALTSAQIIEKGDYLNPDFDPNTLTVSQLLGVFGFHNINYPSPYSKSKLVQIFRDELKPKAGQYKKERLSRQNSQASDDGITDGVTGRPINEGRRPTTRMVTRRASRAPVEVEEPARPEPVKRRRSSAEPRLGGTSRRRAAKPTQPDVAEESEPEEPMRKVSRSKKKVSHLALLPGNARLYLIFFY</sequence>
<accession>A0ACC1RV29</accession>
<dbReference type="EMBL" id="JANHOG010002172">
    <property type="protein sequence ID" value="KAJ3526358.1"/>
    <property type="molecule type" value="Genomic_DNA"/>
</dbReference>
<protein>
    <submittedName>
        <fullName evidence="1">Uncharacterized protein</fullName>
    </submittedName>
</protein>
<proteinExistence type="predicted"/>
<evidence type="ECO:0000313" key="1">
    <source>
        <dbReference type="EMBL" id="KAJ3526358.1"/>
    </source>
</evidence>